<dbReference type="Proteomes" id="UP000005234">
    <property type="component" value="Chromosome"/>
</dbReference>
<dbReference type="SUPFAM" id="SSF56112">
    <property type="entry name" value="Protein kinase-like (PK-like)"/>
    <property type="match status" value="1"/>
</dbReference>
<evidence type="ECO:0000256" key="1">
    <source>
        <dbReference type="ARBA" id="ARBA00038240"/>
    </source>
</evidence>
<dbReference type="InterPro" id="IPR002575">
    <property type="entry name" value="Aminoglycoside_PTrfase"/>
</dbReference>
<evidence type="ECO:0000313" key="3">
    <source>
        <dbReference type="EMBL" id="AFC85501.1"/>
    </source>
</evidence>
<dbReference type="EMBL" id="CP003350">
    <property type="protein sequence ID" value="AFC85501.1"/>
    <property type="molecule type" value="Genomic_DNA"/>
</dbReference>
<keyword evidence="3" id="KW-0808">Transferase</keyword>
<dbReference type="STRING" id="767434.Fraau_1040"/>
<evidence type="ECO:0000313" key="4">
    <source>
        <dbReference type="Proteomes" id="UP000005234"/>
    </source>
</evidence>
<sequence length="383" mass="43138">MNAQACAHGMGHDLVVPRWPALQLDDVETILQAYPQAGRPLDLRWHSPRPFSSAALVRTDRTELFVKRHHHRLRQAGDLAEEHAFVKHLARHALPVPQWLQDQSGHTARQVGDWACEVQYVAEGEDWYRDRHSWTAYRSTREAEAAGEALAQLHVAAADFVRPPRRSRLLVNNFRLFGASGTLTALQAELDVRPALADYLAPREWRQDLQQHLLDPYQRQLLAQLPSYPALWTHGDWHGSNLLWRTTPKGPKVQSILDFGLSDRSFALFDLATAIERALIPWLDLDEGGTTVAELDQLDALLHGYTRVQPVTAAQLRQLACLLPLAHADFALSEVEYFAGIAEDPASADIAYHRYLLGHADWFGSAEGQRLTAHLQTMARRAA</sequence>
<protein>
    <submittedName>
        <fullName evidence="3">Putative homoserine kinase type II (Protein kinase fold)</fullName>
    </submittedName>
</protein>
<dbReference type="PANTHER" id="PTHR21064">
    <property type="entry name" value="AMINOGLYCOSIDE PHOSPHOTRANSFERASE DOMAIN-CONTAINING PROTEIN-RELATED"/>
    <property type="match status" value="1"/>
</dbReference>
<dbReference type="eggNOG" id="COG2334">
    <property type="taxonomic scope" value="Bacteria"/>
</dbReference>
<accession>H8L365</accession>
<dbReference type="InterPro" id="IPR050249">
    <property type="entry name" value="Pseudomonas-type_ThrB"/>
</dbReference>
<organism evidence="3 4">
    <name type="scientific">Frateuria aurantia (strain ATCC 33424 / DSM 6220 / KCTC 2777 / LMG 1558 / NBRC 3245 / NCIMB 13370)</name>
    <name type="common">Acetobacter aurantius</name>
    <dbReference type="NCBI Taxonomy" id="767434"/>
    <lineage>
        <taxon>Bacteria</taxon>
        <taxon>Pseudomonadati</taxon>
        <taxon>Pseudomonadota</taxon>
        <taxon>Gammaproteobacteria</taxon>
        <taxon>Lysobacterales</taxon>
        <taxon>Rhodanobacteraceae</taxon>
        <taxon>Frateuria</taxon>
    </lineage>
</organism>
<dbReference type="GO" id="GO:0009088">
    <property type="term" value="P:threonine biosynthetic process"/>
    <property type="evidence" value="ECO:0007669"/>
    <property type="project" value="TreeGrafter"/>
</dbReference>
<name>H8L365_FRAAD</name>
<dbReference type="GO" id="GO:0004413">
    <property type="term" value="F:homoserine kinase activity"/>
    <property type="evidence" value="ECO:0007669"/>
    <property type="project" value="TreeGrafter"/>
</dbReference>
<dbReference type="KEGG" id="fau:Fraau_1040"/>
<dbReference type="InterPro" id="IPR011009">
    <property type="entry name" value="Kinase-like_dom_sf"/>
</dbReference>
<keyword evidence="3" id="KW-0418">Kinase</keyword>
<dbReference type="PANTHER" id="PTHR21064:SF6">
    <property type="entry name" value="AMINOGLYCOSIDE PHOSPHOTRANSFERASE DOMAIN-CONTAINING PROTEIN"/>
    <property type="match status" value="1"/>
</dbReference>
<feature type="domain" description="Aminoglycoside phosphotransferase" evidence="2">
    <location>
        <begin position="56"/>
        <end position="282"/>
    </location>
</feature>
<dbReference type="Gene3D" id="3.90.1200.10">
    <property type="match status" value="1"/>
</dbReference>
<comment type="similarity">
    <text evidence="1">Belongs to the pseudomonas-type ThrB family.</text>
</comment>
<reference evidence="3" key="1">
    <citation type="submission" date="2012-02" db="EMBL/GenBank/DDBJ databases">
        <title>The complete genome of Frateuria aurantia DSM 6220.</title>
        <authorList>
            <consortium name="US DOE Joint Genome Institute (JGI-PGF)"/>
            <person name="Lucas S."/>
            <person name="Copeland A."/>
            <person name="Lapidus A."/>
            <person name="Glavina del Rio T."/>
            <person name="Dalin E."/>
            <person name="Tice H."/>
            <person name="Bruce D."/>
            <person name="Goodwin L."/>
            <person name="Pitluck S."/>
            <person name="Peters L."/>
            <person name="Ovchinnikova G."/>
            <person name="Teshima H."/>
            <person name="Kyrpides N."/>
            <person name="Mavromatis K."/>
            <person name="Ivanova N."/>
            <person name="Brettin T."/>
            <person name="Detter J.C."/>
            <person name="Han C."/>
            <person name="Larimer F."/>
            <person name="Land M."/>
            <person name="Hauser L."/>
            <person name="Markowitz V."/>
            <person name="Cheng J.-F."/>
            <person name="Hugenholtz P."/>
            <person name="Woyke T."/>
            <person name="Wu D."/>
            <person name="Brambilla E."/>
            <person name="Klenk H.-P."/>
            <person name="Eisen J.A."/>
        </authorList>
    </citation>
    <scope>NUCLEOTIDE SEQUENCE</scope>
    <source>
        <strain evidence="3">DSM 6220</strain>
    </source>
</reference>
<evidence type="ECO:0000259" key="2">
    <source>
        <dbReference type="Pfam" id="PF01636"/>
    </source>
</evidence>
<gene>
    <name evidence="3" type="ordered locus">Fraau_1040</name>
</gene>
<dbReference type="RefSeq" id="WP_014402507.1">
    <property type="nucleotide sequence ID" value="NC_017033.1"/>
</dbReference>
<proteinExistence type="inferred from homology"/>
<dbReference type="Pfam" id="PF01636">
    <property type="entry name" value="APH"/>
    <property type="match status" value="1"/>
</dbReference>
<dbReference type="AlphaFoldDB" id="H8L365"/>
<keyword evidence="4" id="KW-1185">Reference proteome</keyword>
<dbReference type="Gene3D" id="3.30.200.20">
    <property type="entry name" value="Phosphorylase Kinase, domain 1"/>
    <property type="match status" value="1"/>
</dbReference>
<dbReference type="HOGENOM" id="CLU_060540_0_0_6"/>